<dbReference type="PANTHER" id="PTHR12302">
    <property type="entry name" value="EBNA2 BINDING PROTEIN P100"/>
    <property type="match status" value="1"/>
</dbReference>
<evidence type="ECO:0000259" key="4">
    <source>
        <dbReference type="PROSITE" id="PS50830"/>
    </source>
</evidence>
<keyword evidence="2" id="KW-0255">Endonuclease</keyword>
<keyword evidence="3" id="KW-0378">Hydrolase</keyword>
<protein>
    <submittedName>
        <fullName evidence="5">Micrococcal nuclease</fullName>
    </submittedName>
</protein>
<sequence>MKINKKIISGIIALILFFTGSFVIDQQQETPSTVAENQTAIELVRTIDGDTIVFAEDGEEKKLRLLLIDTPESSTTKTGSAQPYGKEAKDFLTNYLEGKKLSIEYDPSHEKLDAYDRVLAYLYADGELIQEVMVEKGLARVGYENGDELYLNELEEAEQEAEVANVNIWSVDGYVGEYGFNKLK</sequence>
<gene>
    <name evidence="5" type="ORF">SAMN04487752_2591</name>
</gene>
<dbReference type="EMBL" id="FNJW01000008">
    <property type="protein sequence ID" value="SDQ51406.1"/>
    <property type="molecule type" value="Genomic_DNA"/>
</dbReference>
<reference evidence="6" key="1">
    <citation type="submission" date="2016-10" db="EMBL/GenBank/DDBJ databases">
        <authorList>
            <person name="Varghese N."/>
            <person name="Submissions S."/>
        </authorList>
    </citation>
    <scope>NUCLEOTIDE SEQUENCE [LARGE SCALE GENOMIC DNA]</scope>
    <source>
        <strain evidence="6">MPL-11</strain>
    </source>
</reference>
<evidence type="ECO:0000256" key="2">
    <source>
        <dbReference type="ARBA" id="ARBA00022759"/>
    </source>
</evidence>
<dbReference type="GO" id="GO:0016787">
    <property type="term" value="F:hydrolase activity"/>
    <property type="evidence" value="ECO:0007669"/>
    <property type="project" value="UniProtKB-KW"/>
</dbReference>
<accession>A0A1H1BJ58</accession>
<dbReference type="PROSITE" id="PS50830">
    <property type="entry name" value="TNASE_3"/>
    <property type="match status" value="1"/>
</dbReference>
<organism evidence="5 6">
    <name type="scientific">Carnobacterium viridans</name>
    <dbReference type="NCBI Taxonomy" id="174587"/>
    <lineage>
        <taxon>Bacteria</taxon>
        <taxon>Bacillati</taxon>
        <taxon>Bacillota</taxon>
        <taxon>Bacilli</taxon>
        <taxon>Lactobacillales</taxon>
        <taxon>Carnobacteriaceae</taxon>
        <taxon>Carnobacterium</taxon>
    </lineage>
</organism>
<dbReference type="InterPro" id="IPR016071">
    <property type="entry name" value="Staphylococal_nuclease_OB-fold"/>
</dbReference>
<evidence type="ECO:0000313" key="6">
    <source>
        <dbReference type="Proteomes" id="UP000199481"/>
    </source>
</evidence>
<dbReference type="SMART" id="SM00318">
    <property type="entry name" value="SNc"/>
    <property type="match status" value="1"/>
</dbReference>
<name>A0A1H1BJ58_9LACT</name>
<proteinExistence type="predicted"/>
<dbReference type="OrthoDB" id="4376109at2"/>
<dbReference type="GO" id="GO:0004519">
    <property type="term" value="F:endonuclease activity"/>
    <property type="evidence" value="ECO:0007669"/>
    <property type="project" value="UniProtKB-KW"/>
</dbReference>
<dbReference type="SUPFAM" id="SSF50199">
    <property type="entry name" value="Staphylococcal nuclease"/>
    <property type="match status" value="1"/>
</dbReference>
<dbReference type="PANTHER" id="PTHR12302:SF3">
    <property type="entry name" value="SERINE_THREONINE-PROTEIN KINASE 31"/>
    <property type="match status" value="1"/>
</dbReference>
<keyword evidence="1" id="KW-0540">Nuclease</keyword>
<dbReference type="Proteomes" id="UP000199481">
    <property type="component" value="Unassembled WGS sequence"/>
</dbReference>
<feature type="domain" description="TNase-like" evidence="4">
    <location>
        <begin position="37"/>
        <end position="171"/>
    </location>
</feature>
<dbReference type="Pfam" id="PF00565">
    <property type="entry name" value="SNase"/>
    <property type="match status" value="1"/>
</dbReference>
<evidence type="ECO:0000313" key="5">
    <source>
        <dbReference type="EMBL" id="SDQ51406.1"/>
    </source>
</evidence>
<evidence type="ECO:0000256" key="3">
    <source>
        <dbReference type="ARBA" id="ARBA00022801"/>
    </source>
</evidence>
<dbReference type="AlphaFoldDB" id="A0A1H1BJ58"/>
<dbReference type="InterPro" id="IPR035437">
    <property type="entry name" value="SNase_OB-fold_sf"/>
</dbReference>
<dbReference type="Gene3D" id="2.40.50.90">
    <property type="match status" value="1"/>
</dbReference>
<keyword evidence="6" id="KW-1185">Reference proteome</keyword>
<evidence type="ECO:0000256" key="1">
    <source>
        <dbReference type="ARBA" id="ARBA00022722"/>
    </source>
</evidence>
<dbReference type="RefSeq" id="WP_089978443.1">
    <property type="nucleotide sequence ID" value="NZ_CP084916.1"/>
</dbReference>